<evidence type="ECO:0000313" key="2">
    <source>
        <dbReference type="EMBL" id="VEN36133.1"/>
    </source>
</evidence>
<organism evidence="2 3">
    <name type="scientific">Callosobruchus maculatus</name>
    <name type="common">Southern cowpea weevil</name>
    <name type="synonym">Pulse bruchid</name>
    <dbReference type="NCBI Taxonomy" id="64391"/>
    <lineage>
        <taxon>Eukaryota</taxon>
        <taxon>Metazoa</taxon>
        <taxon>Ecdysozoa</taxon>
        <taxon>Arthropoda</taxon>
        <taxon>Hexapoda</taxon>
        <taxon>Insecta</taxon>
        <taxon>Pterygota</taxon>
        <taxon>Neoptera</taxon>
        <taxon>Endopterygota</taxon>
        <taxon>Coleoptera</taxon>
        <taxon>Polyphaga</taxon>
        <taxon>Cucujiformia</taxon>
        <taxon>Chrysomeloidea</taxon>
        <taxon>Chrysomelidae</taxon>
        <taxon>Bruchinae</taxon>
        <taxon>Bruchini</taxon>
        <taxon>Callosobruchus</taxon>
    </lineage>
</organism>
<dbReference type="Proteomes" id="UP000410492">
    <property type="component" value="Unassembled WGS sequence"/>
</dbReference>
<gene>
    <name evidence="2" type="ORF">CALMAC_LOCUS1838</name>
</gene>
<reference evidence="2 3" key="1">
    <citation type="submission" date="2019-01" db="EMBL/GenBank/DDBJ databases">
        <authorList>
            <person name="Sayadi A."/>
        </authorList>
    </citation>
    <scope>NUCLEOTIDE SEQUENCE [LARGE SCALE GENOMIC DNA]</scope>
</reference>
<sequence>MQSTVAPSSATESTKPGNRSPFQRTITNPPSCRFSFMSSP</sequence>
<feature type="region of interest" description="Disordered" evidence="1">
    <location>
        <begin position="1"/>
        <end position="40"/>
    </location>
</feature>
<name>A0A653BKL5_CALMS</name>
<keyword evidence="3" id="KW-1185">Reference proteome</keyword>
<evidence type="ECO:0000256" key="1">
    <source>
        <dbReference type="SAM" id="MobiDB-lite"/>
    </source>
</evidence>
<protein>
    <submittedName>
        <fullName evidence="2">Uncharacterized protein</fullName>
    </submittedName>
</protein>
<dbReference type="AlphaFoldDB" id="A0A653BKL5"/>
<proteinExistence type="predicted"/>
<dbReference type="OrthoDB" id="6700526at2759"/>
<accession>A0A653BKL5</accession>
<evidence type="ECO:0000313" key="3">
    <source>
        <dbReference type="Proteomes" id="UP000410492"/>
    </source>
</evidence>
<dbReference type="EMBL" id="CAACVG010002180">
    <property type="protein sequence ID" value="VEN36133.1"/>
    <property type="molecule type" value="Genomic_DNA"/>
</dbReference>